<keyword evidence="3" id="KW-0808">Transferase</keyword>
<reference evidence="3" key="1">
    <citation type="submission" date="2010-12" db="EMBL/GenBank/DDBJ databases">
        <title>Complete sequence of Bacillus cellulosilyticus DSM 2522.</title>
        <authorList>
            <consortium name="US DOE Joint Genome Institute"/>
            <person name="Lucas S."/>
            <person name="Copeland A."/>
            <person name="Lapidus A."/>
            <person name="Cheng J.-F."/>
            <person name="Bruce D."/>
            <person name="Goodwin L."/>
            <person name="Pitluck S."/>
            <person name="Chertkov O."/>
            <person name="Detter J.C."/>
            <person name="Han C."/>
            <person name="Tapia R."/>
            <person name="Land M."/>
            <person name="Hauser L."/>
            <person name="Jeffries C."/>
            <person name="Kyrpides N."/>
            <person name="Ivanova N."/>
            <person name="Mikhailova N."/>
            <person name="Brumm P."/>
            <person name="Mead D."/>
            <person name="Woyke T."/>
        </authorList>
    </citation>
    <scope>NUCLEOTIDE SEQUENCE [LARGE SCALE GENOMIC DNA]</scope>
    <source>
        <strain evidence="3">DSM 2522</strain>
    </source>
</reference>
<organism evidence="3 4">
    <name type="scientific">Evansella cellulosilytica (strain ATCC 21833 / DSM 2522 / FERM P-1141 / JCM 9156 / N-4)</name>
    <name type="common">Bacillus cellulosilyticus</name>
    <dbReference type="NCBI Taxonomy" id="649639"/>
    <lineage>
        <taxon>Bacteria</taxon>
        <taxon>Bacillati</taxon>
        <taxon>Bacillota</taxon>
        <taxon>Bacilli</taxon>
        <taxon>Bacillales</taxon>
        <taxon>Bacillaceae</taxon>
        <taxon>Evansella</taxon>
    </lineage>
</organism>
<feature type="transmembrane region" description="Helical" evidence="1">
    <location>
        <begin position="7"/>
        <end position="29"/>
    </location>
</feature>
<dbReference type="eggNOG" id="COG1247">
    <property type="taxonomic scope" value="Bacteria"/>
</dbReference>
<dbReference type="HOGENOM" id="CLU_720902_0_0_9"/>
<gene>
    <name evidence="3" type="ordered locus">Bcell_3843</name>
</gene>
<feature type="transmembrane region" description="Helical" evidence="1">
    <location>
        <begin position="41"/>
        <end position="59"/>
    </location>
</feature>
<dbReference type="KEGG" id="bco:Bcell_3843"/>
<protein>
    <submittedName>
        <fullName evidence="3">GCN5-related N-acetyltransferase</fullName>
    </submittedName>
</protein>
<evidence type="ECO:0000313" key="3">
    <source>
        <dbReference type="EMBL" id="ADU32082.1"/>
    </source>
</evidence>
<feature type="transmembrane region" description="Helical" evidence="1">
    <location>
        <begin position="96"/>
        <end position="116"/>
    </location>
</feature>
<dbReference type="Gene3D" id="3.40.630.30">
    <property type="match status" value="1"/>
</dbReference>
<dbReference type="Proteomes" id="UP000001401">
    <property type="component" value="Chromosome"/>
</dbReference>
<dbReference type="InterPro" id="IPR016181">
    <property type="entry name" value="Acyl_CoA_acyltransferase"/>
</dbReference>
<dbReference type="EMBL" id="CP002394">
    <property type="protein sequence ID" value="ADU32082.1"/>
    <property type="molecule type" value="Genomic_DNA"/>
</dbReference>
<accession>E6TUT0</accession>
<keyword evidence="1" id="KW-1133">Transmembrane helix</keyword>
<dbReference type="OrthoDB" id="7205533at2"/>
<feature type="transmembrane region" description="Helical" evidence="1">
    <location>
        <begin position="137"/>
        <end position="155"/>
    </location>
</feature>
<keyword evidence="4" id="KW-1185">Reference proteome</keyword>
<keyword evidence="1" id="KW-0472">Membrane</keyword>
<dbReference type="AlphaFoldDB" id="E6TUT0"/>
<dbReference type="Pfam" id="PF00583">
    <property type="entry name" value="Acetyltransf_1"/>
    <property type="match status" value="1"/>
</dbReference>
<evidence type="ECO:0000256" key="1">
    <source>
        <dbReference type="SAM" id="Phobius"/>
    </source>
</evidence>
<keyword evidence="1" id="KW-0812">Transmembrane</keyword>
<proteinExistence type="predicted"/>
<feature type="domain" description="N-acetyltransferase" evidence="2">
    <location>
        <begin position="185"/>
        <end position="364"/>
    </location>
</feature>
<name>E6TUT0_EVAC2</name>
<feature type="transmembrane region" description="Helical" evidence="1">
    <location>
        <begin position="71"/>
        <end position="90"/>
    </location>
</feature>
<evidence type="ECO:0000313" key="4">
    <source>
        <dbReference type="Proteomes" id="UP000001401"/>
    </source>
</evidence>
<dbReference type="InterPro" id="IPR000182">
    <property type="entry name" value="GNAT_dom"/>
</dbReference>
<dbReference type="RefSeq" id="WP_013490413.1">
    <property type="nucleotide sequence ID" value="NC_014829.1"/>
</dbReference>
<sequence>MNNSNKFIGTFVNNMYAILLGIGISNIIFVQSLNIMNLHESIMALFVTSVVLLYWWDWSEYIEEEVKSTKAEFIIDFMILICLQMLFANFNQPQDLAMYFVVLGCLDLLWVLNYIYFMKHESLQSNMKAKPWILEKVFCIGVYLLAWMILNTYSFSTYINIAIIIASFVIVRNLGFVQVRRKMKFMFEKATDADVSQMIEIHQTYHRRERKEGSLSKQLDVYEISNIIESKKERFYVAKTVGGLTIGFIELTKYTSLEQLPSVSWHSDNISDALMKNSCFLYVDQIAVRENYHNKGVAKYMYTNILERYRDATIITPIPTAPNRNTNAIVAHENIGFKEVGLINTTENGKWKVCSIFILTENRDELEHMTNAEEVPMKGVSTS</sequence>
<feature type="transmembrane region" description="Helical" evidence="1">
    <location>
        <begin position="161"/>
        <end position="179"/>
    </location>
</feature>
<dbReference type="SUPFAM" id="SSF55729">
    <property type="entry name" value="Acyl-CoA N-acyltransferases (Nat)"/>
    <property type="match status" value="1"/>
</dbReference>
<evidence type="ECO:0000259" key="2">
    <source>
        <dbReference type="PROSITE" id="PS51186"/>
    </source>
</evidence>
<dbReference type="GO" id="GO:0016747">
    <property type="term" value="F:acyltransferase activity, transferring groups other than amino-acyl groups"/>
    <property type="evidence" value="ECO:0007669"/>
    <property type="project" value="InterPro"/>
</dbReference>
<dbReference type="PROSITE" id="PS51186">
    <property type="entry name" value="GNAT"/>
    <property type="match status" value="1"/>
</dbReference>